<sequence length="128" mass="14021">MALATLCMQWRSSVRYTRLGESLPSSNGAVQNTLDQMTQYFATTQDPALAPRLALAHIARLATQEATFTAALDYFVVVAAFASVCLARLLAHATWQTIRPPASLMHRRRFSAVSDRHGQATGSARDAR</sequence>
<dbReference type="EMBL" id="JBBKZV010000009">
    <property type="protein sequence ID" value="MEJ8823714.1"/>
    <property type="molecule type" value="Genomic_DNA"/>
</dbReference>
<organism evidence="1 2">
    <name type="scientific">Variovorax humicola</name>
    <dbReference type="NCBI Taxonomy" id="1769758"/>
    <lineage>
        <taxon>Bacteria</taxon>
        <taxon>Pseudomonadati</taxon>
        <taxon>Pseudomonadota</taxon>
        <taxon>Betaproteobacteria</taxon>
        <taxon>Burkholderiales</taxon>
        <taxon>Comamonadaceae</taxon>
        <taxon>Variovorax</taxon>
    </lineage>
</organism>
<comment type="caution">
    <text evidence="1">The sequence shown here is derived from an EMBL/GenBank/DDBJ whole genome shotgun (WGS) entry which is preliminary data.</text>
</comment>
<keyword evidence="2" id="KW-1185">Reference proteome</keyword>
<accession>A0ABU8W2I6</accession>
<proteinExistence type="predicted"/>
<dbReference type="RefSeq" id="WP_340364743.1">
    <property type="nucleotide sequence ID" value="NZ_JBBKZV010000009.1"/>
</dbReference>
<protein>
    <submittedName>
        <fullName evidence="1">Uncharacterized protein</fullName>
    </submittedName>
</protein>
<name>A0ABU8W2I6_9BURK</name>
<reference evidence="1 2" key="1">
    <citation type="submission" date="2024-03" db="EMBL/GenBank/DDBJ databases">
        <title>Novel species of the genus Variovorax.</title>
        <authorList>
            <person name="Liu Q."/>
            <person name="Xin Y.-H."/>
        </authorList>
    </citation>
    <scope>NUCLEOTIDE SEQUENCE [LARGE SCALE GENOMIC DNA]</scope>
    <source>
        <strain evidence="1 2">KACC 18501</strain>
    </source>
</reference>
<evidence type="ECO:0000313" key="1">
    <source>
        <dbReference type="EMBL" id="MEJ8823714.1"/>
    </source>
</evidence>
<evidence type="ECO:0000313" key="2">
    <source>
        <dbReference type="Proteomes" id="UP001363010"/>
    </source>
</evidence>
<gene>
    <name evidence="1" type="ORF">WKW80_17005</name>
</gene>
<dbReference type="Proteomes" id="UP001363010">
    <property type="component" value="Unassembled WGS sequence"/>
</dbReference>